<organism evidence="2 3">
    <name type="scientific">Citrobacter portucalensis</name>
    <dbReference type="NCBI Taxonomy" id="1639133"/>
    <lineage>
        <taxon>Bacteria</taxon>
        <taxon>Pseudomonadati</taxon>
        <taxon>Pseudomonadota</taxon>
        <taxon>Gammaproteobacteria</taxon>
        <taxon>Enterobacterales</taxon>
        <taxon>Enterobacteriaceae</taxon>
        <taxon>Citrobacter</taxon>
        <taxon>Citrobacter freundii complex</taxon>
    </lineage>
</organism>
<dbReference type="Pfam" id="PF13391">
    <property type="entry name" value="HNH_2"/>
    <property type="match status" value="1"/>
</dbReference>
<feature type="domain" description="HNH nuclease" evidence="1">
    <location>
        <begin position="215"/>
        <end position="264"/>
    </location>
</feature>
<proteinExistence type="predicted"/>
<protein>
    <submittedName>
        <fullName evidence="2">HNH endonuclease</fullName>
    </submittedName>
</protein>
<keyword evidence="2" id="KW-0540">Nuclease</keyword>
<dbReference type="Proteomes" id="UP001207430">
    <property type="component" value="Unassembled WGS sequence"/>
</dbReference>
<gene>
    <name evidence="2" type="ORF">NLN86_10650</name>
</gene>
<comment type="caution">
    <text evidence="2">The sequence shown here is derived from an EMBL/GenBank/DDBJ whole genome shotgun (WGS) entry which is preliminary data.</text>
</comment>
<evidence type="ECO:0000313" key="3">
    <source>
        <dbReference type="Proteomes" id="UP001207430"/>
    </source>
</evidence>
<keyword evidence="2" id="KW-0378">Hydrolase</keyword>
<evidence type="ECO:0000313" key="2">
    <source>
        <dbReference type="EMBL" id="MCX9002113.1"/>
    </source>
</evidence>
<dbReference type="GO" id="GO:0004519">
    <property type="term" value="F:endonuclease activity"/>
    <property type="evidence" value="ECO:0007669"/>
    <property type="project" value="UniProtKB-KW"/>
</dbReference>
<reference evidence="2" key="1">
    <citation type="submission" date="2022-07" db="EMBL/GenBank/DDBJ databases">
        <title>Genome Sequence of Citrobacter portucalensis from Edible Snails.</title>
        <authorList>
            <person name="Okafor A.C."/>
            <person name="Ogbo F.C."/>
            <person name="Ruppitsch W."/>
            <person name="Allerberger F."/>
        </authorList>
    </citation>
    <scope>NUCLEOTIDE SEQUENCE</scope>
    <source>
        <strain evidence="2">Igbk 7</strain>
    </source>
</reference>
<dbReference type="EMBL" id="JANDBG010000008">
    <property type="protein sequence ID" value="MCX9002113.1"/>
    <property type="molecule type" value="Genomic_DNA"/>
</dbReference>
<keyword evidence="2" id="KW-0255">Endonuclease</keyword>
<sequence length="333" mass="38709">MNQKAWSFKAVGQDDLRYFGNNGYQDDFNSFYKYDNFVPNHKQVKKGDIVIITDRKNVLGISIIDNLSSSKYFKVRNRCPHNNCTPVKLTHRKNKKPEWRCSNGHEFEQPKLEKVPAIAFKAEYNKNHKPIKSVSMKDLISHTPRYNVQSSIQEIEFEWANNLLGDFIPSVATEADTDDTTLDEKDQRKAVLRQIKQRRGQKSFRDSLLSQTSKCAITNCEIVDILEAAHITAYRNDTHNHVSNGLLLRCDMHTLYDLDLFAINPDSFIIYFAPQIKDKEYTRYHGGKLHVSYKINREALLERWKIFSEKHAFNVATPLNITSYDQKTITKVI</sequence>
<dbReference type="AlphaFoldDB" id="A0AAW5W6X7"/>
<evidence type="ECO:0000259" key="1">
    <source>
        <dbReference type="Pfam" id="PF13391"/>
    </source>
</evidence>
<dbReference type="RefSeq" id="WP_267448735.1">
    <property type="nucleotide sequence ID" value="NZ_JAMWIT010000001.1"/>
</dbReference>
<name>A0AAW5W6X7_9ENTR</name>
<accession>A0AAW5W6X7</accession>
<dbReference type="InterPro" id="IPR003615">
    <property type="entry name" value="HNH_nuc"/>
</dbReference>